<evidence type="ECO:0000256" key="1">
    <source>
        <dbReference type="ARBA" id="ARBA00005254"/>
    </source>
</evidence>
<dbReference type="InterPro" id="IPR001753">
    <property type="entry name" value="Enoyl-CoA_hydra/iso"/>
</dbReference>
<accession>A0A1H2KL33</accession>
<organism evidence="2 3">
    <name type="scientific">Gordonia westfalica</name>
    <dbReference type="NCBI Taxonomy" id="158898"/>
    <lineage>
        <taxon>Bacteria</taxon>
        <taxon>Bacillati</taxon>
        <taxon>Actinomycetota</taxon>
        <taxon>Actinomycetes</taxon>
        <taxon>Mycobacteriales</taxon>
        <taxon>Gordoniaceae</taxon>
        <taxon>Gordonia</taxon>
    </lineage>
</organism>
<dbReference type="AlphaFoldDB" id="A0A1H2KL33"/>
<name>A0A1H2KL33_9ACTN</name>
<reference evidence="2 3" key="1">
    <citation type="submission" date="2016-10" db="EMBL/GenBank/DDBJ databases">
        <authorList>
            <person name="de Groot N.N."/>
        </authorList>
    </citation>
    <scope>NUCLEOTIDE SEQUENCE [LARGE SCALE GENOMIC DNA]</scope>
    <source>
        <strain evidence="2 3">DSM 44215</strain>
    </source>
</reference>
<dbReference type="EMBL" id="FNLM01000034">
    <property type="protein sequence ID" value="SDU69075.1"/>
    <property type="molecule type" value="Genomic_DNA"/>
</dbReference>
<comment type="similarity">
    <text evidence="1">Belongs to the enoyl-CoA hydratase/isomerase family.</text>
</comment>
<dbReference type="OrthoDB" id="8452484at2"/>
<dbReference type="Gene3D" id="3.90.226.10">
    <property type="entry name" value="2-enoyl-CoA Hydratase, Chain A, domain 1"/>
    <property type="match status" value="1"/>
</dbReference>
<dbReference type="SUPFAM" id="SSF52096">
    <property type="entry name" value="ClpP/crotonase"/>
    <property type="match status" value="1"/>
</dbReference>
<evidence type="ECO:0000313" key="3">
    <source>
        <dbReference type="Proteomes" id="UP000183180"/>
    </source>
</evidence>
<dbReference type="PANTHER" id="PTHR43459">
    <property type="entry name" value="ENOYL-COA HYDRATASE"/>
    <property type="match status" value="1"/>
</dbReference>
<dbReference type="Gene3D" id="1.10.12.10">
    <property type="entry name" value="Lyase 2-enoyl-coa Hydratase, Chain A, domain 2"/>
    <property type="match status" value="1"/>
</dbReference>
<dbReference type="InterPro" id="IPR029045">
    <property type="entry name" value="ClpP/crotonase-like_dom_sf"/>
</dbReference>
<proteinExistence type="inferred from homology"/>
<sequence length="271" mass="27999">MSTDATPEPVLVADHGAVRVITLNRPERRNAIDLPLRYALAEALEAAADDNSVRAIVLTGAGGVFCSGGDVSTMKRMPAEESRPRAQAAQRVIRAIWATGKPVVAAVAGAAYGAGASLALACDRVIAEEGTRFSTAFTGVGLAGDMGIFASLPARVGAPRARQLLLMPQVIEAADGLTIGLIDRLVPAGRSLDEALADATTLAAGPGQAYATIKSMLAQAGGLTPDVLDREVEHQVRLFDSEDFAEGVSAFGEKRRPVFSAAAGSIVHENG</sequence>
<protein>
    <submittedName>
        <fullName evidence="2">Enoyl-CoA hydratase/carnithine racemase</fullName>
    </submittedName>
</protein>
<dbReference type="CDD" id="cd06558">
    <property type="entry name" value="crotonase-like"/>
    <property type="match status" value="1"/>
</dbReference>
<dbReference type="GO" id="GO:0003824">
    <property type="term" value="F:catalytic activity"/>
    <property type="evidence" value="ECO:0007669"/>
    <property type="project" value="UniProtKB-ARBA"/>
</dbReference>
<evidence type="ECO:0000313" key="2">
    <source>
        <dbReference type="EMBL" id="SDU69075.1"/>
    </source>
</evidence>
<dbReference type="InterPro" id="IPR014748">
    <property type="entry name" value="Enoyl-CoA_hydra_C"/>
</dbReference>
<dbReference type="RefSeq" id="WP_074852009.1">
    <property type="nucleotide sequence ID" value="NZ_FNLM01000034.1"/>
</dbReference>
<dbReference type="PANTHER" id="PTHR43459:SF1">
    <property type="entry name" value="EG:BACN32G11.4 PROTEIN"/>
    <property type="match status" value="1"/>
</dbReference>
<dbReference type="STRING" id="158898.SAMN04488548_1343352"/>
<gene>
    <name evidence="2" type="ORF">SAMN04488548_1343352</name>
</gene>
<dbReference type="Pfam" id="PF00378">
    <property type="entry name" value="ECH_1"/>
    <property type="match status" value="1"/>
</dbReference>
<dbReference type="Proteomes" id="UP000183180">
    <property type="component" value="Unassembled WGS sequence"/>
</dbReference>